<keyword evidence="3" id="KW-1185">Reference proteome</keyword>
<evidence type="ECO:0000313" key="3">
    <source>
        <dbReference type="Proteomes" id="UP000223738"/>
    </source>
</evidence>
<name>A0A1S5R1A3_9CAUD</name>
<keyword evidence="1" id="KW-0472">Membrane</keyword>
<feature type="transmembrane region" description="Helical" evidence="1">
    <location>
        <begin position="6"/>
        <end position="32"/>
    </location>
</feature>
<accession>A0A1S5R1A3</accession>
<gene>
    <name evidence="2" type="ORF">PMW_68</name>
</gene>
<keyword evidence="1" id="KW-1133">Transmembrane helix</keyword>
<protein>
    <submittedName>
        <fullName evidence="2">Uncharacterized protein</fullName>
    </submittedName>
</protein>
<dbReference type="EMBL" id="KU862660">
    <property type="protein sequence ID" value="ANA49193.1"/>
    <property type="molecule type" value="Genomic_DNA"/>
</dbReference>
<dbReference type="Proteomes" id="UP000223738">
    <property type="component" value="Segment"/>
</dbReference>
<evidence type="ECO:0000313" key="2">
    <source>
        <dbReference type="EMBL" id="ANA49193.1"/>
    </source>
</evidence>
<sequence>MSAFSQLWFGGFAMTLLAFVVFLSIAFSFKLWQDSASEWGLKWILRLVSFFFSLMAFFMLGLEIVLWELIIAPIL</sequence>
<organism evidence="2 3">
    <name type="scientific">Pseudomonas phage phiPMW</name>
    <dbReference type="NCBI Taxonomy" id="1815582"/>
    <lineage>
        <taxon>Viruses</taxon>
        <taxon>Duplodnaviria</taxon>
        <taxon>Heunggongvirae</taxon>
        <taxon>Uroviricota</taxon>
        <taxon>Caudoviricetes</taxon>
        <taxon>Plaisancevirus</taxon>
        <taxon>Plaisancevirus PMW</taxon>
    </lineage>
</organism>
<keyword evidence="1" id="KW-0812">Transmembrane</keyword>
<evidence type="ECO:0000256" key="1">
    <source>
        <dbReference type="SAM" id="Phobius"/>
    </source>
</evidence>
<reference evidence="2 3" key="1">
    <citation type="submission" date="2016-03" db="EMBL/GenBank/DDBJ databases">
        <title>Characterization of pf16 and phiPMW: Two novel phages infecting Pseudomonas putida PpG1.</title>
        <authorList>
            <person name="Magill D.J."/>
            <person name="Krylov V.N."/>
            <person name="Allen C.C.R."/>
            <person name="McGrath J.W."/>
            <person name="Quinn J.P."/>
            <person name="Kulakov L.A."/>
        </authorList>
    </citation>
    <scope>NUCLEOTIDE SEQUENCE [LARGE SCALE GENOMIC DNA]</scope>
</reference>
<proteinExistence type="predicted"/>
<feature type="transmembrane region" description="Helical" evidence="1">
    <location>
        <begin position="44"/>
        <end position="67"/>
    </location>
</feature>